<organism evidence="2 3">
    <name type="scientific">Novosphingobium fluoreni</name>
    <dbReference type="NCBI Taxonomy" id="1391222"/>
    <lineage>
        <taxon>Bacteria</taxon>
        <taxon>Pseudomonadati</taxon>
        <taxon>Pseudomonadota</taxon>
        <taxon>Alphaproteobacteria</taxon>
        <taxon>Sphingomonadales</taxon>
        <taxon>Sphingomonadaceae</taxon>
        <taxon>Novosphingobium</taxon>
    </lineage>
</organism>
<protein>
    <recommendedName>
        <fullName evidence="4">Oligosaccharide repeat unit polymerase</fullName>
    </recommendedName>
</protein>
<feature type="transmembrane region" description="Helical" evidence="1">
    <location>
        <begin position="31"/>
        <end position="52"/>
    </location>
</feature>
<feature type="transmembrane region" description="Helical" evidence="1">
    <location>
        <begin position="6"/>
        <end position="24"/>
    </location>
</feature>
<comment type="caution">
    <text evidence="2">The sequence shown here is derived from an EMBL/GenBank/DDBJ whole genome shotgun (WGS) entry which is preliminary data.</text>
</comment>
<evidence type="ECO:0000256" key="1">
    <source>
        <dbReference type="SAM" id="Phobius"/>
    </source>
</evidence>
<name>A0A7W6FXA9_9SPHN</name>
<gene>
    <name evidence="2" type="ORF">GGR39_000677</name>
</gene>
<feature type="transmembrane region" description="Helical" evidence="1">
    <location>
        <begin position="72"/>
        <end position="94"/>
    </location>
</feature>
<dbReference type="EMBL" id="JACIDY010000001">
    <property type="protein sequence ID" value="MBB3939048.1"/>
    <property type="molecule type" value="Genomic_DNA"/>
</dbReference>
<evidence type="ECO:0000313" key="2">
    <source>
        <dbReference type="EMBL" id="MBB3939048.1"/>
    </source>
</evidence>
<keyword evidence="1" id="KW-0812">Transmembrane</keyword>
<dbReference type="AlphaFoldDB" id="A0A7W6FXA9"/>
<feature type="transmembrane region" description="Helical" evidence="1">
    <location>
        <begin position="106"/>
        <end position="128"/>
    </location>
</feature>
<dbReference type="Proteomes" id="UP000561459">
    <property type="component" value="Unassembled WGS sequence"/>
</dbReference>
<keyword evidence="1" id="KW-1133">Transmembrane helix</keyword>
<proteinExistence type="predicted"/>
<keyword evidence="3" id="KW-1185">Reference proteome</keyword>
<evidence type="ECO:0008006" key="4">
    <source>
        <dbReference type="Google" id="ProtNLM"/>
    </source>
</evidence>
<sequence>MIQAFVWLFFLTGVGINLAVLTRLDIARLDFLDGLLIGHAYYIVVPLGVFLVRGESQVPDLGLAFRPYENLGTTAVLLGGMYLFPILRILFARLPAGAPDHSDPRMVPGVIALFLVTSLASFALTGLASGGHWQDNVDGAFANPAFLPIKYAANVARNAVFAVLLYRVTTGAMRVRGALLAGAALAVLDLFTTFNRITAVYLLLMSLLLLKDRPWRLMLAGVGSLFLLPTFSTLWPIFRGLATAQGYTLQSFALAWEAARRVGQTDAGSIDAGLNSVFESSNIVVLNWIVQNLGSTERPYLAFAMFARPVTLLLPGALWPGRPENFGLSLGEAIAHIPSLALNSTLYGESYANFGWFWPLGLSAFVLLWHGVYRLIAPQSRVVQMMGAFAAIAMWRFDASFIGCAALLTGGMVVSLRLLRISRIKPSGRFYWAERRA</sequence>
<feature type="transmembrane region" description="Helical" evidence="1">
    <location>
        <begin position="356"/>
        <end position="376"/>
    </location>
</feature>
<feature type="transmembrane region" description="Helical" evidence="1">
    <location>
        <begin position="397"/>
        <end position="419"/>
    </location>
</feature>
<evidence type="ECO:0000313" key="3">
    <source>
        <dbReference type="Proteomes" id="UP000561459"/>
    </source>
</evidence>
<keyword evidence="1" id="KW-0472">Membrane</keyword>
<accession>A0A7W6FXA9</accession>
<feature type="transmembrane region" description="Helical" evidence="1">
    <location>
        <begin position="178"/>
        <end position="203"/>
    </location>
</feature>
<dbReference type="RefSeq" id="WP_183615841.1">
    <property type="nucleotide sequence ID" value="NZ_JACIDY010000001.1"/>
</dbReference>
<feature type="transmembrane region" description="Helical" evidence="1">
    <location>
        <begin position="215"/>
        <end position="238"/>
    </location>
</feature>
<feature type="transmembrane region" description="Helical" evidence="1">
    <location>
        <begin position="148"/>
        <end position="166"/>
    </location>
</feature>
<reference evidence="2 3" key="1">
    <citation type="submission" date="2020-08" db="EMBL/GenBank/DDBJ databases">
        <title>Genomic Encyclopedia of Type Strains, Phase IV (KMG-IV): sequencing the most valuable type-strain genomes for metagenomic binning, comparative biology and taxonomic classification.</title>
        <authorList>
            <person name="Goeker M."/>
        </authorList>
    </citation>
    <scope>NUCLEOTIDE SEQUENCE [LARGE SCALE GENOMIC DNA]</scope>
    <source>
        <strain evidence="2 3">DSM 27568</strain>
    </source>
</reference>